<gene>
    <name evidence="1" type="ORF">LMUR_08639</name>
</gene>
<name>A0A829R653_LISGR</name>
<evidence type="ECO:0000313" key="1">
    <source>
        <dbReference type="EMBL" id="EUJ27592.1"/>
    </source>
</evidence>
<organism evidence="1 2">
    <name type="scientific">Listeria grayi FSL F6-1183</name>
    <dbReference type="NCBI Taxonomy" id="1265827"/>
    <lineage>
        <taxon>Bacteria</taxon>
        <taxon>Bacillati</taxon>
        <taxon>Bacillota</taxon>
        <taxon>Bacilli</taxon>
        <taxon>Bacillales</taxon>
        <taxon>Listeriaceae</taxon>
        <taxon>Listeria</taxon>
    </lineage>
</organism>
<dbReference type="InterPro" id="IPR051454">
    <property type="entry name" value="RNA/ubiquinone_mod_enzymes"/>
</dbReference>
<protein>
    <submittedName>
        <fullName evidence="1">Putative protease yrrN</fullName>
    </submittedName>
</protein>
<accession>A0A829R653</accession>
<keyword evidence="1" id="KW-0378">Hydrolase</keyword>
<dbReference type="PANTHER" id="PTHR30217:SF12">
    <property type="entry name" value="U32 FAMILY PEPTIDASE"/>
    <property type="match status" value="1"/>
</dbReference>
<dbReference type="Proteomes" id="UP000019251">
    <property type="component" value="Unassembled WGS sequence"/>
</dbReference>
<dbReference type="EMBL" id="AODG01000011">
    <property type="protein sequence ID" value="EUJ27592.1"/>
    <property type="molecule type" value="Genomic_DNA"/>
</dbReference>
<dbReference type="GO" id="GO:0008233">
    <property type="term" value="F:peptidase activity"/>
    <property type="evidence" value="ECO:0007669"/>
    <property type="project" value="UniProtKB-KW"/>
</dbReference>
<dbReference type="GO" id="GO:0006508">
    <property type="term" value="P:proteolysis"/>
    <property type="evidence" value="ECO:0007669"/>
    <property type="project" value="UniProtKB-KW"/>
</dbReference>
<proteinExistence type="predicted"/>
<reference evidence="1 2" key="1">
    <citation type="submission" date="2012-12" db="EMBL/GenBank/DDBJ databases">
        <title>Novel taxa of Listeriaceae from agricultural environments in the United States.</title>
        <authorList>
            <person name="den Bakker H.C."/>
            <person name="Allred A."/>
            <person name="Warchocki S."/>
            <person name="Wright E.M."/>
            <person name="Burrell A."/>
            <person name="Nightingale K.K."/>
            <person name="Kephart D."/>
            <person name="Wiedmann M."/>
        </authorList>
    </citation>
    <scope>NUCLEOTIDE SEQUENCE [LARGE SCALE GENOMIC DNA]</scope>
    <source>
        <strain evidence="1 2">FSL F6-1183</strain>
    </source>
</reference>
<dbReference type="PANTHER" id="PTHR30217">
    <property type="entry name" value="PEPTIDASE U32 FAMILY"/>
    <property type="match status" value="1"/>
</dbReference>
<keyword evidence="1" id="KW-0645">Protease</keyword>
<sequence length="302" mass="33615">MEIIATVDSLAQAEQLLEAGVDRLYVGQSPFGLRLPRSFSLEEISEMTSMAHQAGKKITVALNGLMHNKEIKQLPPFLEALDEIGVDAFTCGDPGTMLLVEEYAAHIPFIYDAQTFVTSSEQIKFWETHGAVGAVLARELTSGEIADIQSHLTIPVEVLVYGPTCIHHSKRKLVTNYEHIVEIEEDTSLARGLFLREPNDENSQLPIYEDETGTHIFSTEDISLMPFLEELYQNGIKCWKLDGTLCETSNFVQIAKLFVEAKAAIEAGSYVATYFENKLAALQKPSRQLAPGFYTKDPNEVK</sequence>
<dbReference type="Pfam" id="PF01136">
    <property type="entry name" value="Peptidase_U32"/>
    <property type="match status" value="1"/>
</dbReference>
<dbReference type="RefSeq" id="WP_036106187.1">
    <property type="nucleotide sequence ID" value="NZ_AODG01000011.1"/>
</dbReference>
<evidence type="ECO:0000313" key="2">
    <source>
        <dbReference type="Proteomes" id="UP000019251"/>
    </source>
</evidence>
<dbReference type="InterPro" id="IPR001539">
    <property type="entry name" value="Peptidase_U32"/>
</dbReference>
<comment type="caution">
    <text evidence="1">The sequence shown here is derived from an EMBL/GenBank/DDBJ whole genome shotgun (WGS) entry which is preliminary data.</text>
</comment>
<dbReference type="AlphaFoldDB" id="A0A829R653"/>